<reference evidence="2" key="1">
    <citation type="submission" date="2019-11" db="EMBL/GenBank/DDBJ databases">
        <title>Microbial mats filling the niche in hypersaline microbial mats.</title>
        <authorList>
            <person name="Wong H.L."/>
            <person name="Macleod F.I."/>
            <person name="White R.A. III"/>
            <person name="Burns B.P."/>
        </authorList>
    </citation>
    <scope>NUCLEOTIDE SEQUENCE</scope>
    <source>
        <strain evidence="2">Rbin_158</strain>
    </source>
</reference>
<evidence type="ECO:0000313" key="3">
    <source>
        <dbReference type="Proteomes" id="UP000649604"/>
    </source>
</evidence>
<evidence type="ECO:0000313" key="2">
    <source>
        <dbReference type="EMBL" id="MBD3323538.1"/>
    </source>
</evidence>
<organism evidence="2 3">
    <name type="scientific">candidate division KSB3 bacterium</name>
    <dbReference type="NCBI Taxonomy" id="2044937"/>
    <lineage>
        <taxon>Bacteria</taxon>
        <taxon>candidate division KSB3</taxon>
    </lineage>
</organism>
<dbReference type="Proteomes" id="UP000649604">
    <property type="component" value="Unassembled WGS sequence"/>
</dbReference>
<comment type="caution">
    <text evidence="2">The sequence shown here is derived from an EMBL/GenBank/DDBJ whole genome shotgun (WGS) entry which is preliminary data.</text>
</comment>
<proteinExistence type="predicted"/>
<accession>A0A9D5JSP3</accession>
<name>A0A9D5JSP3_9BACT</name>
<dbReference type="AlphaFoldDB" id="A0A9D5JSP3"/>
<evidence type="ECO:0000256" key="1">
    <source>
        <dbReference type="SAM" id="MobiDB-lite"/>
    </source>
</evidence>
<feature type="region of interest" description="Disordered" evidence="1">
    <location>
        <begin position="42"/>
        <end position="63"/>
    </location>
</feature>
<protein>
    <submittedName>
        <fullName evidence="2">Uncharacterized protein</fullName>
    </submittedName>
</protein>
<gene>
    <name evidence="2" type="ORF">GF339_03075</name>
</gene>
<dbReference type="EMBL" id="WJJP01000092">
    <property type="protein sequence ID" value="MBD3323538.1"/>
    <property type="molecule type" value="Genomic_DNA"/>
</dbReference>
<sequence>MGVKTITISVDAMINLLQELTEEEKREIFERVFIQKDTEPLSPAEQRSLTKAEQEICTTKSKH</sequence>